<dbReference type="EMBL" id="KQ459232">
    <property type="protein sequence ID" value="KPJ02529.1"/>
    <property type="molecule type" value="Genomic_DNA"/>
</dbReference>
<keyword evidence="5" id="KW-0687">Ribonucleoprotein</keyword>
<sequence>MKHLSNRIFGEVATPTNSKSMKVVKIFSARPLHTNEEIIHYYPRHVETGKLMMNLRSYGLFRDEHQDFKEEMKRLRELRGKVKVWRRLQNKKTE</sequence>
<keyword evidence="4" id="KW-0496">Mitochondrion</keyword>
<organism evidence="7 8">
    <name type="scientific">Papilio xuthus</name>
    <name type="common">Asian swallowtail butterfly</name>
    <dbReference type="NCBI Taxonomy" id="66420"/>
    <lineage>
        <taxon>Eukaryota</taxon>
        <taxon>Metazoa</taxon>
        <taxon>Ecdysozoa</taxon>
        <taxon>Arthropoda</taxon>
        <taxon>Hexapoda</taxon>
        <taxon>Insecta</taxon>
        <taxon>Pterygota</taxon>
        <taxon>Neoptera</taxon>
        <taxon>Endopterygota</taxon>
        <taxon>Lepidoptera</taxon>
        <taxon>Glossata</taxon>
        <taxon>Ditrysia</taxon>
        <taxon>Papilionoidea</taxon>
        <taxon>Papilionidae</taxon>
        <taxon>Papilioninae</taxon>
        <taxon>Papilio</taxon>
    </lineage>
</organism>
<evidence type="ECO:0000313" key="8">
    <source>
        <dbReference type="Proteomes" id="UP000053268"/>
    </source>
</evidence>
<dbReference type="Proteomes" id="UP000053268">
    <property type="component" value="Unassembled WGS sequence"/>
</dbReference>
<dbReference type="AlphaFoldDB" id="A0A194QAS0"/>
<evidence type="ECO:0000256" key="6">
    <source>
        <dbReference type="ARBA" id="ARBA00035132"/>
    </source>
</evidence>
<dbReference type="GO" id="GO:0005739">
    <property type="term" value="C:mitochondrion"/>
    <property type="evidence" value="ECO:0007669"/>
    <property type="project" value="UniProtKB-SubCell"/>
</dbReference>
<evidence type="ECO:0000313" key="7">
    <source>
        <dbReference type="EMBL" id="KPJ02529.1"/>
    </source>
</evidence>
<keyword evidence="8" id="KW-1185">Reference proteome</keyword>
<comment type="similarity">
    <text evidence="2">Belongs to the mitochondrion-specific ribosomal protein mS33 family.</text>
</comment>
<evidence type="ECO:0000256" key="4">
    <source>
        <dbReference type="ARBA" id="ARBA00023128"/>
    </source>
</evidence>
<protein>
    <recommendedName>
        <fullName evidence="6">Small ribosomal subunit protein mS33</fullName>
    </recommendedName>
</protein>
<reference evidence="7 8" key="1">
    <citation type="journal article" date="2015" name="Nat. Commun.">
        <title>Outbred genome sequencing and CRISPR/Cas9 gene editing in butterflies.</title>
        <authorList>
            <person name="Li X."/>
            <person name="Fan D."/>
            <person name="Zhang W."/>
            <person name="Liu G."/>
            <person name="Zhang L."/>
            <person name="Zhao L."/>
            <person name="Fang X."/>
            <person name="Chen L."/>
            <person name="Dong Y."/>
            <person name="Chen Y."/>
            <person name="Ding Y."/>
            <person name="Zhao R."/>
            <person name="Feng M."/>
            <person name="Zhu Y."/>
            <person name="Feng Y."/>
            <person name="Jiang X."/>
            <person name="Zhu D."/>
            <person name="Xiang H."/>
            <person name="Feng X."/>
            <person name="Li S."/>
            <person name="Wang J."/>
            <person name="Zhang G."/>
            <person name="Kronforst M.R."/>
            <person name="Wang W."/>
        </authorList>
    </citation>
    <scope>NUCLEOTIDE SEQUENCE [LARGE SCALE GENOMIC DNA]</scope>
    <source>
        <strain evidence="7">Ya'a_city_454_Px</strain>
        <tissue evidence="7">Whole body</tissue>
    </source>
</reference>
<evidence type="ECO:0000256" key="3">
    <source>
        <dbReference type="ARBA" id="ARBA00022980"/>
    </source>
</evidence>
<proteinExistence type="inferred from homology"/>
<dbReference type="InterPro" id="IPR013219">
    <property type="entry name" value="Ribosomal_mS33"/>
</dbReference>
<dbReference type="PANTHER" id="PTHR13362:SF2">
    <property type="entry name" value="SMALL RIBOSOMAL SUBUNIT PROTEIN MS33"/>
    <property type="match status" value="1"/>
</dbReference>
<gene>
    <name evidence="7" type="ORF">RR46_09732</name>
</gene>
<evidence type="ECO:0000256" key="2">
    <source>
        <dbReference type="ARBA" id="ARBA00008970"/>
    </source>
</evidence>
<dbReference type="GO" id="GO:1990904">
    <property type="term" value="C:ribonucleoprotein complex"/>
    <property type="evidence" value="ECO:0007669"/>
    <property type="project" value="UniProtKB-KW"/>
</dbReference>
<dbReference type="PANTHER" id="PTHR13362">
    <property type="entry name" value="MITOCHONDRIAL RIBOSOMAL PROTEIN S33"/>
    <property type="match status" value="1"/>
</dbReference>
<name>A0A194QAS0_PAPXU</name>
<accession>A0A194QAS0</accession>
<comment type="subcellular location">
    <subcellularLocation>
        <location evidence="1">Mitochondrion</location>
    </subcellularLocation>
</comment>
<dbReference type="GO" id="GO:0005840">
    <property type="term" value="C:ribosome"/>
    <property type="evidence" value="ECO:0007669"/>
    <property type="project" value="UniProtKB-KW"/>
</dbReference>
<keyword evidence="3 7" id="KW-0689">Ribosomal protein</keyword>
<dbReference type="STRING" id="66420.A0A194QAS0"/>
<evidence type="ECO:0000256" key="1">
    <source>
        <dbReference type="ARBA" id="ARBA00004173"/>
    </source>
</evidence>
<dbReference type="Pfam" id="PF08293">
    <property type="entry name" value="MRP-S33"/>
    <property type="match status" value="1"/>
</dbReference>
<evidence type="ECO:0000256" key="5">
    <source>
        <dbReference type="ARBA" id="ARBA00023274"/>
    </source>
</evidence>